<feature type="active site" description="Proton donor/acceptor" evidence="7">
    <location>
        <position position="129"/>
    </location>
</feature>
<dbReference type="Pfam" id="PF03734">
    <property type="entry name" value="YkuD"/>
    <property type="match status" value="1"/>
</dbReference>
<evidence type="ECO:0000256" key="5">
    <source>
        <dbReference type="ARBA" id="ARBA00022984"/>
    </source>
</evidence>
<evidence type="ECO:0000256" key="7">
    <source>
        <dbReference type="PROSITE-ProRule" id="PRU01373"/>
    </source>
</evidence>
<feature type="domain" description="L,D-TPase catalytic" evidence="8">
    <location>
        <begin position="57"/>
        <end position="166"/>
    </location>
</feature>
<reference evidence="9 10" key="1">
    <citation type="submission" date="2023-05" db="EMBL/GenBank/DDBJ databases">
        <title>Sedimentitalea sp. nov. JM2-8.</title>
        <authorList>
            <person name="Huang J."/>
        </authorList>
    </citation>
    <scope>NUCLEOTIDE SEQUENCE [LARGE SCALE GENOMIC DNA]</scope>
    <source>
        <strain evidence="9 10">JM2-8</strain>
    </source>
</reference>
<accession>A0ABT7FEL2</accession>
<dbReference type="PANTHER" id="PTHR30582:SF2">
    <property type="entry name" value="L,D-TRANSPEPTIDASE YCIB-RELATED"/>
    <property type="match status" value="1"/>
</dbReference>
<organism evidence="9 10">
    <name type="scientific">Sedimentitalea xiamensis</name>
    <dbReference type="NCBI Taxonomy" id="3050037"/>
    <lineage>
        <taxon>Bacteria</taxon>
        <taxon>Pseudomonadati</taxon>
        <taxon>Pseudomonadota</taxon>
        <taxon>Alphaproteobacteria</taxon>
        <taxon>Rhodobacterales</taxon>
        <taxon>Paracoccaceae</taxon>
        <taxon>Sedimentitalea</taxon>
    </lineage>
</organism>
<dbReference type="PROSITE" id="PS51318">
    <property type="entry name" value="TAT"/>
    <property type="match status" value="1"/>
</dbReference>
<comment type="pathway">
    <text evidence="1 7">Cell wall biogenesis; peptidoglycan biosynthesis.</text>
</comment>
<dbReference type="InterPro" id="IPR005490">
    <property type="entry name" value="LD_TPept_cat_dom"/>
</dbReference>
<proteinExistence type="inferred from homology"/>
<keyword evidence="4 7" id="KW-0133">Cell shape</keyword>
<dbReference type="InterPro" id="IPR006311">
    <property type="entry name" value="TAT_signal"/>
</dbReference>
<dbReference type="InterPro" id="IPR038063">
    <property type="entry name" value="Transpep_catalytic_dom"/>
</dbReference>
<dbReference type="SUPFAM" id="SSF141523">
    <property type="entry name" value="L,D-transpeptidase catalytic domain-like"/>
    <property type="match status" value="1"/>
</dbReference>
<feature type="active site" description="Nucleophile" evidence="7">
    <location>
        <position position="142"/>
    </location>
</feature>
<dbReference type="CDD" id="cd16913">
    <property type="entry name" value="YkuD_like"/>
    <property type="match status" value="1"/>
</dbReference>
<evidence type="ECO:0000256" key="6">
    <source>
        <dbReference type="ARBA" id="ARBA00023316"/>
    </source>
</evidence>
<dbReference type="RefSeq" id="WP_284485496.1">
    <property type="nucleotide sequence ID" value="NZ_JASNJE010000010.1"/>
</dbReference>
<name>A0ABT7FEL2_9RHOB</name>
<sequence>MTTRTSLSRRTMIAGSACAALALLAGPLVGQHVYKELHELKPGEFTWHPERQPYGPVAVIVSLTDQRVHIYRNGIRIAVSTCSTGKTGHETPTGVFVVLQKDRDHRSSTYNNAPMPNMNRLTWDGIALHAGNLPGYPASHGCVRLPLKFSALLFEITHLGTPVIIADEHHFPVDVVHPGMILANHAETEFEHVVSTLEGRKHPSDWTLDDAYPITSMIASSHDRRIVVIENDVEIADGPLIWDGDPLGAHVYVLKGAHEGAQGMHWQALTYGTSQSAEMQDLERVRTDEAFSQQIRKRFHPGMIYIMTDLPLHPDSRSQRDFVIMS</sequence>
<evidence type="ECO:0000313" key="9">
    <source>
        <dbReference type="EMBL" id="MDK3073555.1"/>
    </source>
</evidence>
<dbReference type="InterPro" id="IPR050979">
    <property type="entry name" value="LD-transpeptidase"/>
</dbReference>
<protein>
    <submittedName>
        <fullName evidence="9">L,D-transpeptidase</fullName>
    </submittedName>
</protein>
<dbReference type="EMBL" id="JASNJE010000010">
    <property type="protein sequence ID" value="MDK3073555.1"/>
    <property type="molecule type" value="Genomic_DNA"/>
</dbReference>
<evidence type="ECO:0000259" key="8">
    <source>
        <dbReference type="PROSITE" id="PS52029"/>
    </source>
</evidence>
<gene>
    <name evidence="9" type="ORF">QO034_10570</name>
</gene>
<keyword evidence="10" id="KW-1185">Reference proteome</keyword>
<keyword evidence="3" id="KW-0808">Transferase</keyword>
<comment type="caution">
    <text evidence="9">The sequence shown here is derived from an EMBL/GenBank/DDBJ whole genome shotgun (WGS) entry which is preliminary data.</text>
</comment>
<evidence type="ECO:0000256" key="4">
    <source>
        <dbReference type="ARBA" id="ARBA00022960"/>
    </source>
</evidence>
<keyword evidence="6 7" id="KW-0961">Cell wall biogenesis/degradation</keyword>
<comment type="similarity">
    <text evidence="2">Belongs to the YkuD family.</text>
</comment>
<keyword evidence="5 7" id="KW-0573">Peptidoglycan synthesis</keyword>
<evidence type="ECO:0000256" key="3">
    <source>
        <dbReference type="ARBA" id="ARBA00022679"/>
    </source>
</evidence>
<dbReference type="NCBIfam" id="NF004785">
    <property type="entry name" value="PRK06132.1-2"/>
    <property type="match status" value="1"/>
</dbReference>
<dbReference type="PANTHER" id="PTHR30582">
    <property type="entry name" value="L,D-TRANSPEPTIDASE"/>
    <property type="match status" value="1"/>
</dbReference>
<evidence type="ECO:0000256" key="1">
    <source>
        <dbReference type="ARBA" id="ARBA00004752"/>
    </source>
</evidence>
<evidence type="ECO:0000313" key="10">
    <source>
        <dbReference type="Proteomes" id="UP001227126"/>
    </source>
</evidence>
<evidence type="ECO:0000256" key="2">
    <source>
        <dbReference type="ARBA" id="ARBA00005992"/>
    </source>
</evidence>
<dbReference type="PIRSF" id="PIRSF029342">
    <property type="entry name" value="UCP029342_ErfK/YbiS/YcfS/YnhG"/>
    <property type="match status" value="1"/>
</dbReference>
<dbReference type="InterPro" id="IPR016915">
    <property type="entry name" value="UCP029342"/>
</dbReference>
<dbReference type="Proteomes" id="UP001227126">
    <property type="component" value="Unassembled WGS sequence"/>
</dbReference>
<dbReference type="Gene3D" id="2.40.440.10">
    <property type="entry name" value="L,D-transpeptidase catalytic domain-like"/>
    <property type="match status" value="1"/>
</dbReference>
<dbReference type="PROSITE" id="PS52029">
    <property type="entry name" value="LD_TPASE"/>
    <property type="match status" value="1"/>
</dbReference>